<keyword evidence="2 5" id="KW-0238">DNA-binding</keyword>
<comment type="caution">
    <text evidence="5">The sequence shown here is derived from an EMBL/GenBank/DDBJ whole genome shotgun (WGS) entry which is preliminary data.</text>
</comment>
<accession>A0A839N2Q9</accession>
<dbReference type="InterPro" id="IPR000524">
    <property type="entry name" value="Tscrpt_reg_HTH_GntR"/>
</dbReference>
<evidence type="ECO:0000259" key="4">
    <source>
        <dbReference type="PROSITE" id="PS50949"/>
    </source>
</evidence>
<dbReference type="RefSeq" id="WP_183320195.1">
    <property type="nucleotide sequence ID" value="NZ_JACHVQ010000001.1"/>
</dbReference>
<dbReference type="PROSITE" id="PS50949">
    <property type="entry name" value="HTH_GNTR"/>
    <property type="match status" value="1"/>
</dbReference>
<dbReference type="InterPro" id="IPR036390">
    <property type="entry name" value="WH_DNA-bd_sf"/>
</dbReference>
<dbReference type="SUPFAM" id="SSF46785">
    <property type="entry name" value="Winged helix' DNA-binding domain"/>
    <property type="match status" value="1"/>
</dbReference>
<dbReference type="PANTHER" id="PTHR43537">
    <property type="entry name" value="TRANSCRIPTIONAL REGULATOR, GNTR FAMILY"/>
    <property type="match status" value="1"/>
</dbReference>
<organism evidence="5 6">
    <name type="scientific">Flexivirga oryzae</name>
    <dbReference type="NCBI Taxonomy" id="1794944"/>
    <lineage>
        <taxon>Bacteria</taxon>
        <taxon>Bacillati</taxon>
        <taxon>Actinomycetota</taxon>
        <taxon>Actinomycetes</taxon>
        <taxon>Micrococcales</taxon>
        <taxon>Dermacoccaceae</taxon>
        <taxon>Flexivirga</taxon>
    </lineage>
</organism>
<reference evidence="5 6" key="1">
    <citation type="submission" date="2020-08" db="EMBL/GenBank/DDBJ databases">
        <title>Sequencing the genomes of 1000 actinobacteria strains.</title>
        <authorList>
            <person name="Klenk H.-P."/>
        </authorList>
    </citation>
    <scope>NUCLEOTIDE SEQUENCE [LARGE SCALE GENOMIC DNA]</scope>
    <source>
        <strain evidence="5 6">DSM 105369</strain>
    </source>
</reference>
<name>A0A839N2Q9_9MICO</name>
<dbReference type="EMBL" id="JACHVQ010000001">
    <property type="protein sequence ID" value="MBB2892008.1"/>
    <property type="molecule type" value="Genomic_DNA"/>
</dbReference>
<dbReference type="Gene3D" id="1.20.120.530">
    <property type="entry name" value="GntR ligand-binding domain-like"/>
    <property type="match status" value="1"/>
</dbReference>
<dbReference type="SMART" id="SM00345">
    <property type="entry name" value="HTH_GNTR"/>
    <property type="match status" value="1"/>
</dbReference>
<dbReference type="Gene3D" id="1.10.10.10">
    <property type="entry name" value="Winged helix-like DNA-binding domain superfamily/Winged helix DNA-binding domain"/>
    <property type="match status" value="1"/>
</dbReference>
<dbReference type="Pfam" id="PF00392">
    <property type="entry name" value="GntR"/>
    <property type="match status" value="1"/>
</dbReference>
<dbReference type="Pfam" id="PF07729">
    <property type="entry name" value="FCD"/>
    <property type="match status" value="1"/>
</dbReference>
<dbReference type="Proteomes" id="UP000559182">
    <property type="component" value="Unassembled WGS sequence"/>
</dbReference>
<dbReference type="CDD" id="cd07377">
    <property type="entry name" value="WHTH_GntR"/>
    <property type="match status" value="1"/>
</dbReference>
<feature type="domain" description="HTH gntR-type" evidence="4">
    <location>
        <begin position="11"/>
        <end position="83"/>
    </location>
</feature>
<evidence type="ECO:0000256" key="3">
    <source>
        <dbReference type="ARBA" id="ARBA00023163"/>
    </source>
</evidence>
<protein>
    <submittedName>
        <fullName evidence="5">DNA-binding FadR family transcriptional regulator</fullName>
    </submittedName>
</protein>
<dbReference type="SUPFAM" id="SSF48008">
    <property type="entry name" value="GntR ligand-binding domain-like"/>
    <property type="match status" value="1"/>
</dbReference>
<dbReference type="AlphaFoldDB" id="A0A839N2Q9"/>
<gene>
    <name evidence="5" type="ORF">FHU39_001992</name>
</gene>
<keyword evidence="3" id="KW-0804">Transcription</keyword>
<dbReference type="InterPro" id="IPR008920">
    <property type="entry name" value="TF_FadR/GntR_C"/>
</dbReference>
<dbReference type="PANTHER" id="PTHR43537:SF5">
    <property type="entry name" value="UXU OPERON TRANSCRIPTIONAL REGULATOR"/>
    <property type="match status" value="1"/>
</dbReference>
<dbReference type="GO" id="GO:0003700">
    <property type="term" value="F:DNA-binding transcription factor activity"/>
    <property type="evidence" value="ECO:0007669"/>
    <property type="project" value="InterPro"/>
</dbReference>
<evidence type="ECO:0000256" key="1">
    <source>
        <dbReference type="ARBA" id="ARBA00023015"/>
    </source>
</evidence>
<dbReference type="GO" id="GO:0003677">
    <property type="term" value="F:DNA binding"/>
    <property type="evidence" value="ECO:0007669"/>
    <property type="project" value="UniProtKB-KW"/>
</dbReference>
<keyword evidence="1" id="KW-0805">Transcription regulation</keyword>
<sequence length="244" mass="26853">MSTSWEPVRQPRTHELVLERIEEQVMAGDLHAGERLPGERQLAAALGVSRSAVREALRIMEAFGLLTAHTGRGPDSGAVVTTDPTEAVGRMLRLHLALGGYQLSDILEARVMLERASVADASLEPQNPRIDAAAQLVTAMDNPELTPFEFNELDTQFHVELASCSGNELIRTLTAAVRESIRPLVLNGFQHVPDWRETATTLQSQHRNILHLIRDRQPERAAQAIDDHIRSFHGKLATAGQATS</sequence>
<dbReference type="InterPro" id="IPR036388">
    <property type="entry name" value="WH-like_DNA-bd_sf"/>
</dbReference>
<evidence type="ECO:0000256" key="2">
    <source>
        <dbReference type="ARBA" id="ARBA00023125"/>
    </source>
</evidence>
<dbReference type="InterPro" id="IPR011711">
    <property type="entry name" value="GntR_C"/>
</dbReference>
<dbReference type="PRINTS" id="PR00035">
    <property type="entry name" value="HTHGNTR"/>
</dbReference>
<proteinExistence type="predicted"/>
<evidence type="ECO:0000313" key="6">
    <source>
        <dbReference type="Proteomes" id="UP000559182"/>
    </source>
</evidence>
<keyword evidence="6" id="KW-1185">Reference proteome</keyword>
<evidence type="ECO:0000313" key="5">
    <source>
        <dbReference type="EMBL" id="MBB2892008.1"/>
    </source>
</evidence>
<dbReference type="SMART" id="SM00895">
    <property type="entry name" value="FCD"/>
    <property type="match status" value="1"/>
</dbReference>